<reference evidence="2" key="1">
    <citation type="submission" date="2020-06" db="EMBL/GenBank/DDBJ databases">
        <authorList>
            <consortium name="Plant Systems Biology data submission"/>
        </authorList>
    </citation>
    <scope>NUCLEOTIDE SEQUENCE</scope>
    <source>
        <strain evidence="2">D6</strain>
    </source>
</reference>
<name>A0A9N8H2R8_9STRA</name>
<comment type="caution">
    <text evidence="2">The sequence shown here is derived from an EMBL/GenBank/DDBJ whole genome shotgun (WGS) entry which is preliminary data.</text>
</comment>
<proteinExistence type="predicted"/>
<evidence type="ECO:0000256" key="1">
    <source>
        <dbReference type="SAM" id="MobiDB-lite"/>
    </source>
</evidence>
<evidence type="ECO:0000313" key="2">
    <source>
        <dbReference type="EMBL" id="CAB9498641.1"/>
    </source>
</evidence>
<dbReference type="EMBL" id="CAICTM010000042">
    <property type="protein sequence ID" value="CAB9498641.1"/>
    <property type="molecule type" value="Genomic_DNA"/>
</dbReference>
<feature type="compositionally biased region" description="Basic residues" evidence="1">
    <location>
        <begin position="24"/>
        <end position="47"/>
    </location>
</feature>
<accession>A0A9N8H2R8</accession>
<dbReference type="AlphaFoldDB" id="A0A9N8H2R8"/>
<evidence type="ECO:0000313" key="3">
    <source>
        <dbReference type="Proteomes" id="UP001153069"/>
    </source>
</evidence>
<protein>
    <submittedName>
        <fullName evidence="2">Uncharacterized protein</fullName>
    </submittedName>
</protein>
<sequence length="138" mass="15384">MGNSPSNSCDLDADTLAFVMEKTKNKRSGSKRNGKGRSSQKSRRRSSCHQASSCAMLDECDVDDILELVQELKRDGQGTELLKEFLDYRMGKSKREPRIFDLLMDRADKSHPQPPPPPISEIQIVLDCGYTGNGHGDL</sequence>
<dbReference type="Proteomes" id="UP001153069">
    <property type="component" value="Unassembled WGS sequence"/>
</dbReference>
<keyword evidence="3" id="KW-1185">Reference proteome</keyword>
<feature type="region of interest" description="Disordered" evidence="1">
    <location>
        <begin position="20"/>
        <end position="49"/>
    </location>
</feature>
<gene>
    <name evidence="2" type="ORF">SEMRO_42_G025680.1</name>
</gene>
<organism evidence="2 3">
    <name type="scientific">Seminavis robusta</name>
    <dbReference type="NCBI Taxonomy" id="568900"/>
    <lineage>
        <taxon>Eukaryota</taxon>
        <taxon>Sar</taxon>
        <taxon>Stramenopiles</taxon>
        <taxon>Ochrophyta</taxon>
        <taxon>Bacillariophyta</taxon>
        <taxon>Bacillariophyceae</taxon>
        <taxon>Bacillariophycidae</taxon>
        <taxon>Naviculales</taxon>
        <taxon>Naviculaceae</taxon>
        <taxon>Seminavis</taxon>
    </lineage>
</organism>